<dbReference type="AlphaFoldDB" id="A0A9Q1JAK1"/>
<accession>A0A9Q1JAK1</accession>
<gene>
    <name evidence="2" type="ORF">SKAU_G00004090</name>
</gene>
<keyword evidence="3" id="KW-1185">Reference proteome</keyword>
<feature type="region of interest" description="Disordered" evidence="1">
    <location>
        <begin position="86"/>
        <end position="110"/>
    </location>
</feature>
<protein>
    <submittedName>
        <fullName evidence="2">Uncharacterized protein</fullName>
    </submittedName>
</protein>
<feature type="compositionally biased region" description="Basic residues" evidence="1">
    <location>
        <begin position="92"/>
        <end position="103"/>
    </location>
</feature>
<evidence type="ECO:0000313" key="3">
    <source>
        <dbReference type="Proteomes" id="UP001152622"/>
    </source>
</evidence>
<dbReference type="EMBL" id="JAINUF010000001">
    <property type="protein sequence ID" value="KAJ8379631.1"/>
    <property type="molecule type" value="Genomic_DNA"/>
</dbReference>
<evidence type="ECO:0000256" key="1">
    <source>
        <dbReference type="SAM" id="MobiDB-lite"/>
    </source>
</evidence>
<proteinExistence type="predicted"/>
<dbReference type="Proteomes" id="UP001152622">
    <property type="component" value="Chromosome 1"/>
</dbReference>
<organism evidence="2 3">
    <name type="scientific">Synaphobranchus kaupii</name>
    <name type="common">Kaup's arrowtooth eel</name>
    <dbReference type="NCBI Taxonomy" id="118154"/>
    <lineage>
        <taxon>Eukaryota</taxon>
        <taxon>Metazoa</taxon>
        <taxon>Chordata</taxon>
        <taxon>Craniata</taxon>
        <taxon>Vertebrata</taxon>
        <taxon>Euteleostomi</taxon>
        <taxon>Actinopterygii</taxon>
        <taxon>Neopterygii</taxon>
        <taxon>Teleostei</taxon>
        <taxon>Anguilliformes</taxon>
        <taxon>Synaphobranchidae</taxon>
        <taxon>Synaphobranchus</taxon>
    </lineage>
</organism>
<evidence type="ECO:0000313" key="2">
    <source>
        <dbReference type="EMBL" id="KAJ8379631.1"/>
    </source>
</evidence>
<reference evidence="2" key="1">
    <citation type="journal article" date="2023" name="Science">
        <title>Genome structures resolve the early diversification of teleost fishes.</title>
        <authorList>
            <person name="Parey E."/>
            <person name="Louis A."/>
            <person name="Montfort J."/>
            <person name="Bouchez O."/>
            <person name="Roques C."/>
            <person name="Iampietro C."/>
            <person name="Lluch J."/>
            <person name="Castinel A."/>
            <person name="Donnadieu C."/>
            <person name="Desvignes T."/>
            <person name="Floi Bucao C."/>
            <person name="Jouanno E."/>
            <person name="Wen M."/>
            <person name="Mejri S."/>
            <person name="Dirks R."/>
            <person name="Jansen H."/>
            <person name="Henkel C."/>
            <person name="Chen W.J."/>
            <person name="Zahm M."/>
            <person name="Cabau C."/>
            <person name="Klopp C."/>
            <person name="Thompson A.W."/>
            <person name="Robinson-Rechavi M."/>
            <person name="Braasch I."/>
            <person name="Lecointre G."/>
            <person name="Bobe J."/>
            <person name="Postlethwait J.H."/>
            <person name="Berthelot C."/>
            <person name="Roest Crollius H."/>
            <person name="Guiguen Y."/>
        </authorList>
    </citation>
    <scope>NUCLEOTIDE SEQUENCE</scope>
    <source>
        <strain evidence="2">WJC10195</strain>
    </source>
</reference>
<name>A0A9Q1JAK1_SYNKA</name>
<comment type="caution">
    <text evidence="2">The sequence shown here is derived from an EMBL/GenBank/DDBJ whole genome shotgun (WGS) entry which is preliminary data.</text>
</comment>
<feature type="region of interest" description="Disordered" evidence="1">
    <location>
        <begin position="1"/>
        <end position="28"/>
    </location>
</feature>
<sequence length="110" mass="12386">MGEGTDEGNRAPRPAWRNTSAERQRGPAANWVAANRFTPFDLSRHASGLYCRKPRMLFQTLFAFDLLPQLEREGRGRILRLLVSMSAQAKSGHGKQPGRFKPRGGKENYS</sequence>